<feature type="transmembrane region" description="Helical" evidence="2">
    <location>
        <begin position="164"/>
        <end position="183"/>
    </location>
</feature>
<dbReference type="EMBL" id="JAACJN010000004">
    <property type="protein sequence ID" value="KAF5392783.1"/>
    <property type="molecule type" value="Genomic_DNA"/>
</dbReference>
<accession>A0A8H5MG41</accession>
<protein>
    <submittedName>
        <fullName evidence="3">Uncharacterized protein</fullName>
    </submittedName>
</protein>
<dbReference type="Proteomes" id="UP000518752">
    <property type="component" value="Unassembled WGS sequence"/>
</dbReference>
<feature type="region of interest" description="Disordered" evidence="1">
    <location>
        <begin position="1"/>
        <end position="39"/>
    </location>
</feature>
<organism evidence="3 4">
    <name type="scientific">Collybiopsis confluens</name>
    <dbReference type="NCBI Taxonomy" id="2823264"/>
    <lineage>
        <taxon>Eukaryota</taxon>
        <taxon>Fungi</taxon>
        <taxon>Dikarya</taxon>
        <taxon>Basidiomycota</taxon>
        <taxon>Agaricomycotina</taxon>
        <taxon>Agaricomycetes</taxon>
        <taxon>Agaricomycetidae</taxon>
        <taxon>Agaricales</taxon>
        <taxon>Marasmiineae</taxon>
        <taxon>Omphalotaceae</taxon>
        <taxon>Collybiopsis</taxon>
    </lineage>
</organism>
<keyword evidence="2" id="KW-0472">Membrane</keyword>
<feature type="compositionally biased region" description="Low complexity" evidence="1">
    <location>
        <begin position="14"/>
        <end position="29"/>
    </location>
</feature>
<sequence length="193" mass="21462">MRMALTSGGGGGSTSSPSAPDLSSSNSSPEFHKSTPFVRYPPRTRTEQYWAARALTAETLLFTKKEHYQDMRIATDSSEMKRVTEITQLTKMYDERQMKLEKWLVTLLGVLLIFSFAVLISHISLAHTGIRGKKASWTHFTIPILSPFASVVEHETSVVGSKTIVGISLVLAGLAYVSLRFWMSRHQAVTVLK</sequence>
<feature type="transmembrane region" description="Helical" evidence="2">
    <location>
        <begin position="103"/>
        <end position="125"/>
    </location>
</feature>
<evidence type="ECO:0000313" key="3">
    <source>
        <dbReference type="EMBL" id="KAF5392783.1"/>
    </source>
</evidence>
<evidence type="ECO:0000313" key="4">
    <source>
        <dbReference type="Proteomes" id="UP000518752"/>
    </source>
</evidence>
<reference evidence="3 4" key="1">
    <citation type="journal article" date="2020" name="ISME J.">
        <title>Uncovering the hidden diversity of litter-decomposition mechanisms in mushroom-forming fungi.</title>
        <authorList>
            <person name="Floudas D."/>
            <person name="Bentzer J."/>
            <person name="Ahren D."/>
            <person name="Johansson T."/>
            <person name="Persson P."/>
            <person name="Tunlid A."/>
        </authorList>
    </citation>
    <scope>NUCLEOTIDE SEQUENCE [LARGE SCALE GENOMIC DNA]</scope>
    <source>
        <strain evidence="3 4">CBS 406.79</strain>
    </source>
</reference>
<keyword evidence="2" id="KW-0812">Transmembrane</keyword>
<evidence type="ECO:0000256" key="1">
    <source>
        <dbReference type="SAM" id="MobiDB-lite"/>
    </source>
</evidence>
<proteinExistence type="predicted"/>
<comment type="caution">
    <text evidence="3">The sequence shown here is derived from an EMBL/GenBank/DDBJ whole genome shotgun (WGS) entry which is preliminary data.</text>
</comment>
<keyword evidence="2" id="KW-1133">Transmembrane helix</keyword>
<dbReference type="AlphaFoldDB" id="A0A8H5MG41"/>
<dbReference type="OrthoDB" id="3265172at2759"/>
<name>A0A8H5MG41_9AGAR</name>
<gene>
    <name evidence="3" type="ORF">D9757_001027</name>
</gene>
<evidence type="ECO:0000256" key="2">
    <source>
        <dbReference type="SAM" id="Phobius"/>
    </source>
</evidence>
<keyword evidence="4" id="KW-1185">Reference proteome</keyword>